<dbReference type="eggNOG" id="ENOG502QVXX">
    <property type="taxonomic scope" value="Eukaryota"/>
</dbReference>
<dbReference type="OrthoDB" id="10031901at2759"/>
<dbReference type="InParanoid" id="A0A1X7UHN8"/>
<protein>
    <recommendedName>
        <fullName evidence="1">ZSWIM1/3 RNaseH-like domain-containing protein</fullName>
    </recommendedName>
</protein>
<accession>A0A1X7UHN8</accession>
<organism evidence="2">
    <name type="scientific">Amphimedon queenslandica</name>
    <name type="common">Sponge</name>
    <dbReference type="NCBI Taxonomy" id="400682"/>
    <lineage>
        <taxon>Eukaryota</taxon>
        <taxon>Metazoa</taxon>
        <taxon>Porifera</taxon>
        <taxon>Demospongiae</taxon>
        <taxon>Heteroscleromorpha</taxon>
        <taxon>Haplosclerida</taxon>
        <taxon>Niphatidae</taxon>
        <taxon>Amphimedon</taxon>
    </lineage>
</organism>
<dbReference type="PANTHER" id="PTHR33936:SF24">
    <property type="entry name" value="C2H2-TYPE DOMAIN-CONTAINING PROTEIN"/>
    <property type="match status" value="1"/>
</dbReference>
<dbReference type="Pfam" id="PF21056">
    <property type="entry name" value="ZSWIM1-3_RNaseH-like"/>
    <property type="match status" value="1"/>
</dbReference>
<evidence type="ECO:0000313" key="2">
    <source>
        <dbReference type="EnsemblMetazoa" id="Aqu2.1.27165_001"/>
    </source>
</evidence>
<evidence type="ECO:0000259" key="1">
    <source>
        <dbReference type="Pfam" id="PF21056"/>
    </source>
</evidence>
<name>A0A1X7UHN8_AMPQE</name>
<dbReference type="InterPro" id="IPR048324">
    <property type="entry name" value="ZSWIM1-3_RNaseH-like"/>
</dbReference>
<proteinExistence type="predicted"/>
<reference evidence="2" key="1">
    <citation type="submission" date="2017-05" db="UniProtKB">
        <authorList>
            <consortium name="EnsemblMetazoa"/>
        </authorList>
    </citation>
    <scope>IDENTIFICATION</scope>
</reference>
<dbReference type="AlphaFoldDB" id="A0A1X7UHN8"/>
<feature type="domain" description="ZSWIM1/3 RNaseH-like" evidence="1">
    <location>
        <begin position="248"/>
        <end position="293"/>
    </location>
</feature>
<dbReference type="InterPro" id="IPR052797">
    <property type="entry name" value="RegFact_GeneExpr_CellDeath"/>
</dbReference>
<dbReference type="EnsemblMetazoa" id="Aqu2.1.27165_001">
    <property type="protein sequence ID" value="Aqu2.1.27165_001"/>
    <property type="gene ID" value="Aqu2.1.27165"/>
</dbReference>
<dbReference type="OMA" id="THVGHER"/>
<dbReference type="PANTHER" id="PTHR33936">
    <property type="entry name" value="PROTEIN CBG17840"/>
    <property type="match status" value="1"/>
</dbReference>
<sequence length="314" mass="36004">MILPIYRFSNIDKLIHHLKETHQQEIVVEKRKFADMEEFMTWKGTMERSTSSLYVLHSAPQKRTNHSCYYYYCNRSGVYNSKGKGKRALKLQGSSKIGGHCVAYIRAREYSSSGHVEAEICGHHLHEAQLAHIPLPETTRHMIAAKLHDGVAIQAILDSIRDNIHGSEIDRSTLVNRQDIHNVRYQYNIEGIQYHANDHSSVQLWVENMRNSDDENVDGADSPVLLFKQQNVEQGDDLDDFAVGDFGIGIQTHFQKDMFMKFGGNAVCMDSTHGTNMYDFHLVTILVLDDFGKAFRLLGWFQIAKMLLFFVNFC</sequence>